<dbReference type="CDD" id="cd05301">
    <property type="entry name" value="GDH"/>
    <property type="match status" value="1"/>
</dbReference>
<comment type="caution">
    <text evidence="13">The sequence shown here is derived from an EMBL/GenBank/DDBJ whole genome shotgun (WGS) entry which is preliminary data.</text>
</comment>
<evidence type="ECO:0000256" key="2">
    <source>
        <dbReference type="ARBA" id="ARBA00023027"/>
    </source>
</evidence>
<evidence type="ECO:0000259" key="11">
    <source>
        <dbReference type="Pfam" id="PF00389"/>
    </source>
</evidence>
<dbReference type="InterPro" id="IPR006140">
    <property type="entry name" value="D-isomer_DH_NAD-bd"/>
</dbReference>
<evidence type="ECO:0000256" key="10">
    <source>
        <dbReference type="RuleBase" id="RU003719"/>
    </source>
</evidence>
<keyword evidence="14" id="KW-1185">Reference proteome</keyword>
<dbReference type="Pfam" id="PF00389">
    <property type="entry name" value="2-Hacid_dh"/>
    <property type="match status" value="1"/>
</dbReference>
<feature type="domain" description="D-isomer specific 2-hydroxyacid dehydrogenase NAD-binding" evidence="12">
    <location>
        <begin position="109"/>
        <end position="287"/>
    </location>
</feature>
<proteinExistence type="inferred from homology"/>
<evidence type="ECO:0000256" key="5">
    <source>
        <dbReference type="ARBA" id="ARBA00052769"/>
    </source>
</evidence>
<dbReference type="FunFam" id="3.40.50.720:FF:000026">
    <property type="entry name" value="Glyoxylate/hydroxypyruvate reductase B"/>
    <property type="match status" value="1"/>
</dbReference>
<dbReference type="Pfam" id="PF02826">
    <property type="entry name" value="2-Hacid_dh_C"/>
    <property type="match status" value="1"/>
</dbReference>
<comment type="catalytic activity">
    <reaction evidence="3">
        <text>(R)-glycerate + NAD(+) = 3-hydroxypyruvate + NADH + H(+)</text>
        <dbReference type="Rhea" id="RHEA:17905"/>
        <dbReference type="ChEBI" id="CHEBI:15378"/>
        <dbReference type="ChEBI" id="CHEBI:16659"/>
        <dbReference type="ChEBI" id="CHEBI:17180"/>
        <dbReference type="ChEBI" id="CHEBI:57540"/>
        <dbReference type="ChEBI" id="CHEBI:57945"/>
        <dbReference type="EC" id="1.1.1.81"/>
    </reaction>
</comment>
<dbReference type="SUPFAM" id="SSF51735">
    <property type="entry name" value="NAD(P)-binding Rossmann-fold domains"/>
    <property type="match status" value="1"/>
</dbReference>
<dbReference type="SUPFAM" id="SSF52283">
    <property type="entry name" value="Formate/glycerate dehydrogenase catalytic domain-like"/>
    <property type="match status" value="1"/>
</dbReference>
<dbReference type="EMBL" id="VTAV01000004">
    <property type="protein sequence ID" value="TYR36637.1"/>
    <property type="molecule type" value="Genomic_DNA"/>
</dbReference>
<comment type="catalytic activity">
    <reaction evidence="4">
        <text>(R)-glycerate + NADP(+) = 3-hydroxypyruvate + NADPH + H(+)</text>
        <dbReference type="Rhea" id="RHEA:18657"/>
        <dbReference type="ChEBI" id="CHEBI:15378"/>
        <dbReference type="ChEBI" id="CHEBI:16659"/>
        <dbReference type="ChEBI" id="CHEBI:17180"/>
        <dbReference type="ChEBI" id="CHEBI:57783"/>
        <dbReference type="ChEBI" id="CHEBI:58349"/>
        <dbReference type="EC" id="1.1.1.81"/>
    </reaction>
</comment>
<dbReference type="GO" id="GO:0016618">
    <property type="term" value="F:hydroxypyruvate reductase [NAD(P)H] activity"/>
    <property type="evidence" value="ECO:0007669"/>
    <property type="project" value="UniProtKB-EC"/>
</dbReference>
<dbReference type="InterPro" id="IPR029752">
    <property type="entry name" value="D-isomer_DH_CS1"/>
</dbReference>
<keyword evidence="2" id="KW-0520">NAD</keyword>
<dbReference type="GO" id="GO:0030267">
    <property type="term" value="F:glyoxylate reductase (NADPH) activity"/>
    <property type="evidence" value="ECO:0007669"/>
    <property type="project" value="UniProtKB-EC"/>
</dbReference>
<dbReference type="PROSITE" id="PS00065">
    <property type="entry name" value="D_2_HYDROXYACID_DH_1"/>
    <property type="match status" value="1"/>
</dbReference>
<evidence type="ECO:0000313" key="14">
    <source>
        <dbReference type="Proteomes" id="UP000322362"/>
    </source>
</evidence>
<comment type="similarity">
    <text evidence="6">Belongs to the D-isomer specific 2-hydroxyacid dehydrogenase family. GhrB subfamily.</text>
</comment>
<evidence type="ECO:0000256" key="8">
    <source>
        <dbReference type="ARBA" id="ARBA00066674"/>
    </source>
</evidence>
<evidence type="ECO:0000256" key="7">
    <source>
        <dbReference type="ARBA" id="ARBA00066661"/>
    </source>
</evidence>
<evidence type="ECO:0000256" key="6">
    <source>
        <dbReference type="ARBA" id="ARBA00061278"/>
    </source>
</evidence>
<dbReference type="EC" id="1.1.1.81" evidence="8"/>
<dbReference type="GO" id="GO:0051287">
    <property type="term" value="F:NAD binding"/>
    <property type="evidence" value="ECO:0007669"/>
    <property type="project" value="InterPro"/>
</dbReference>
<sequence length="326" mass="35844">MKVFISRNIPDTTAAKLMEEGLEVITAERGKSWTSKELIRACQQVDFLLHRGSAVLDANFFQHCGHLKGIALTSVGYNHVDIRAATKAGIPVSNTPDVLSEATADIAFLLMLAVSRKAFFRANQIARGEWKGMSFTQDLGVELYGKTLGIFGLGRIGLALARKAKAVYKMEVIYHNRNRNNKAEQELDAVYVSFDELSEKSDVISVHTDLSPETAERFNAETFKKMKKSAIFINTARGGIHNEFDLTNALMNGDIWGAGLDVTNPEPMLPSNPLLNMSNVCVLPHIGSATVETRAKMALMAANNLVAAKNGKKMPQIVNIDVYKMK</sequence>
<evidence type="ECO:0000256" key="9">
    <source>
        <dbReference type="ARBA" id="ARBA00073362"/>
    </source>
</evidence>
<gene>
    <name evidence="13" type="ORF">FXV77_09040</name>
</gene>
<dbReference type="Proteomes" id="UP000322362">
    <property type="component" value="Unassembled WGS sequence"/>
</dbReference>
<keyword evidence="1 10" id="KW-0560">Oxidoreductase</keyword>
<evidence type="ECO:0000256" key="1">
    <source>
        <dbReference type="ARBA" id="ARBA00023002"/>
    </source>
</evidence>
<evidence type="ECO:0000259" key="12">
    <source>
        <dbReference type="Pfam" id="PF02826"/>
    </source>
</evidence>
<dbReference type="InterPro" id="IPR036291">
    <property type="entry name" value="NAD(P)-bd_dom_sf"/>
</dbReference>
<evidence type="ECO:0000256" key="4">
    <source>
        <dbReference type="ARBA" id="ARBA00052239"/>
    </source>
</evidence>
<name>A0A5D4H7R1_9SPHI</name>
<dbReference type="InterPro" id="IPR006139">
    <property type="entry name" value="D-isomer_2_OHA_DH_cat_dom"/>
</dbReference>
<accession>A0A5D4H7R1</accession>
<evidence type="ECO:0000256" key="3">
    <source>
        <dbReference type="ARBA" id="ARBA00051801"/>
    </source>
</evidence>
<evidence type="ECO:0000313" key="13">
    <source>
        <dbReference type="EMBL" id="TYR36637.1"/>
    </source>
</evidence>
<reference evidence="13 14" key="1">
    <citation type="submission" date="2019-08" db="EMBL/GenBank/DDBJ databases">
        <title>Phlebobacter frassis gen. nov. sp. nov., a new member of family Sphingobacteriaceae isolated from sand fly rearing media.</title>
        <authorList>
            <person name="Kakumanu M.L."/>
            <person name="Marayati B.F."/>
            <person name="Wada-Katsumata A."/>
            <person name="Wasserberg G."/>
            <person name="Schal C."/>
            <person name="Apperson C.S."/>
            <person name="Ponnusamy L."/>
        </authorList>
    </citation>
    <scope>NUCLEOTIDE SEQUENCE [LARGE SCALE GENOMIC DNA]</scope>
    <source>
        <strain evidence="13 14">SSI9</strain>
    </source>
</reference>
<protein>
    <recommendedName>
        <fullName evidence="9">Glyoxylate/hydroxypyruvate reductase B</fullName>
        <ecNumber evidence="7">1.1.1.79</ecNumber>
        <ecNumber evidence="8">1.1.1.81</ecNumber>
    </recommendedName>
</protein>
<feature type="domain" description="D-isomer specific 2-hydroxyacid dehydrogenase catalytic" evidence="11">
    <location>
        <begin position="3"/>
        <end position="319"/>
    </location>
</feature>
<dbReference type="InterPro" id="IPR050223">
    <property type="entry name" value="D-isomer_2-hydroxyacid_DH"/>
</dbReference>
<dbReference type="EC" id="1.1.1.79" evidence="7"/>
<dbReference type="PANTHER" id="PTHR10996:SF178">
    <property type="entry name" value="2-HYDROXYACID DEHYDROGENASE YGL185C-RELATED"/>
    <property type="match status" value="1"/>
</dbReference>
<organism evidence="13 14">
    <name type="scientific">Sphingobacterium phlebotomi</name>
    <dbReference type="NCBI Taxonomy" id="2605433"/>
    <lineage>
        <taxon>Bacteria</taxon>
        <taxon>Pseudomonadati</taxon>
        <taxon>Bacteroidota</taxon>
        <taxon>Sphingobacteriia</taxon>
        <taxon>Sphingobacteriales</taxon>
        <taxon>Sphingobacteriaceae</taxon>
        <taxon>Sphingobacterium</taxon>
    </lineage>
</organism>
<dbReference type="RefSeq" id="WP_148918889.1">
    <property type="nucleotide sequence ID" value="NZ_VTAV01000004.1"/>
</dbReference>
<dbReference type="Gene3D" id="3.40.50.720">
    <property type="entry name" value="NAD(P)-binding Rossmann-like Domain"/>
    <property type="match status" value="2"/>
</dbReference>
<dbReference type="GO" id="GO:0005829">
    <property type="term" value="C:cytosol"/>
    <property type="evidence" value="ECO:0007669"/>
    <property type="project" value="TreeGrafter"/>
</dbReference>
<dbReference type="AlphaFoldDB" id="A0A5D4H7R1"/>
<comment type="catalytic activity">
    <reaction evidence="5">
        <text>glycolate + NADP(+) = glyoxylate + NADPH + H(+)</text>
        <dbReference type="Rhea" id="RHEA:10992"/>
        <dbReference type="ChEBI" id="CHEBI:15378"/>
        <dbReference type="ChEBI" id="CHEBI:29805"/>
        <dbReference type="ChEBI" id="CHEBI:36655"/>
        <dbReference type="ChEBI" id="CHEBI:57783"/>
        <dbReference type="ChEBI" id="CHEBI:58349"/>
        <dbReference type="EC" id="1.1.1.79"/>
    </reaction>
</comment>
<dbReference type="PANTHER" id="PTHR10996">
    <property type="entry name" value="2-HYDROXYACID DEHYDROGENASE-RELATED"/>
    <property type="match status" value="1"/>
</dbReference>